<reference evidence="1" key="1">
    <citation type="journal article" date="2022" name="Int. J. Mol. Sci.">
        <title>Draft Genome of Tanacetum Coccineum: Genomic Comparison of Closely Related Tanacetum-Family Plants.</title>
        <authorList>
            <person name="Yamashiro T."/>
            <person name="Shiraishi A."/>
            <person name="Nakayama K."/>
            <person name="Satake H."/>
        </authorList>
    </citation>
    <scope>NUCLEOTIDE SEQUENCE</scope>
</reference>
<reference evidence="1" key="2">
    <citation type="submission" date="2022-01" db="EMBL/GenBank/DDBJ databases">
        <authorList>
            <person name="Yamashiro T."/>
            <person name="Shiraishi A."/>
            <person name="Satake H."/>
            <person name="Nakayama K."/>
        </authorList>
    </citation>
    <scope>NUCLEOTIDE SEQUENCE</scope>
</reference>
<gene>
    <name evidence="1" type="ORF">Tco_1006791</name>
</gene>
<sequence>MKCLEASSRVNAAGTKITTAERLQLLKDKDCLKIKITYVISSSFSSSLSKLIGFSVLFCSSFGFSGGL</sequence>
<evidence type="ECO:0000313" key="2">
    <source>
        <dbReference type="Proteomes" id="UP001151760"/>
    </source>
</evidence>
<protein>
    <submittedName>
        <fullName evidence="1">Uncharacterized protein</fullName>
    </submittedName>
</protein>
<evidence type="ECO:0000313" key="1">
    <source>
        <dbReference type="EMBL" id="GJT63258.1"/>
    </source>
</evidence>
<keyword evidence="2" id="KW-1185">Reference proteome</keyword>
<comment type="caution">
    <text evidence="1">The sequence shown here is derived from an EMBL/GenBank/DDBJ whole genome shotgun (WGS) entry which is preliminary data.</text>
</comment>
<name>A0ABQ5FK37_9ASTR</name>
<dbReference type="Proteomes" id="UP001151760">
    <property type="component" value="Unassembled WGS sequence"/>
</dbReference>
<dbReference type="EMBL" id="BQNB010017445">
    <property type="protein sequence ID" value="GJT63258.1"/>
    <property type="molecule type" value="Genomic_DNA"/>
</dbReference>
<proteinExistence type="predicted"/>
<organism evidence="1 2">
    <name type="scientific">Tanacetum coccineum</name>
    <dbReference type="NCBI Taxonomy" id="301880"/>
    <lineage>
        <taxon>Eukaryota</taxon>
        <taxon>Viridiplantae</taxon>
        <taxon>Streptophyta</taxon>
        <taxon>Embryophyta</taxon>
        <taxon>Tracheophyta</taxon>
        <taxon>Spermatophyta</taxon>
        <taxon>Magnoliopsida</taxon>
        <taxon>eudicotyledons</taxon>
        <taxon>Gunneridae</taxon>
        <taxon>Pentapetalae</taxon>
        <taxon>asterids</taxon>
        <taxon>campanulids</taxon>
        <taxon>Asterales</taxon>
        <taxon>Asteraceae</taxon>
        <taxon>Asteroideae</taxon>
        <taxon>Anthemideae</taxon>
        <taxon>Anthemidinae</taxon>
        <taxon>Tanacetum</taxon>
    </lineage>
</organism>
<accession>A0ABQ5FK37</accession>